<dbReference type="Proteomes" id="UP000235965">
    <property type="component" value="Unassembled WGS sequence"/>
</dbReference>
<comment type="caution">
    <text evidence="1">The sequence shown here is derived from an EMBL/GenBank/DDBJ whole genome shotgun (WGS) entry which is preliminary data.</text>
</comment>
<proteinExistence type="predicted"/>
<evidence type="ECO:0000313" key="2">
    <source>
        <dbReference type="Proteomes" id="UP000235965"/>
    </source>
</evidence>
<keyword evidence="2" id="KW-1185">Reference proteome</keyword>
<reference evidence="1 2" key="1">
    <citation type="submission" date="2017-12" db="EMBL/GenBank/DDBJ databases">
        <title>Hemimetabolous genomes reveal molecular basis of termite eusociality.</title>
        <authorList>
            <person name="Harrison M.C."/>
            <person name="Jongepier E."/>
            <person name="Robertson H.M."/>
            <person name="Arning N."/>
            <person name="Bitard-Feildel T."/>
            <person name="Chao H."/>
            <person name="Childers C.P."/>
            <person name="Dinh H."/>
            <person name="Doddapaneni H."/>
            <person name="Dugan S."/>
            <person name="Gowin J."/>
            <person name="Greiner C."/>
            <person name="Han Y."/>
            <person name="Hu H."/>
            <person name="Hughes D.S.T."/>
            <person name="Huylmans A.-K."/>
            <person name="Kemena C."/>
            <person name="Kremer L.P.M."/>
            <person name="Lee S.L."/>
            <person name="Lopez-Ezquerra A."/>
            <person name="Mallet L."/>
            <person name="Monroy-Kuhn J.M."/>
            <person name="Moser A."/>
            <person name="Murali S.C."/>
            <person name="Muzny D.M."/>
            <person name="Otani S."/>
            <person name="Piulachs M.-D."/>
            <person name="Poelchau M."/>
            <person name="Qu J."/>
            <person name="Schaub F."/>
            <person name="Wada-Katsumata A."/>
            <person name="Worley K.C."/>
            <person name="Xie Q."/>
            <person name="Ylla G."/>
            <person name="Poulsen M."/>
            <person name="Gibbs R.A."/>
            <person name="Schal C."/>
            <person name="Richards S."/>
            <person name="Belles X."/>
            <person name="Korb J."/>
            <person name="Bornberg-Bauer E."/>
        </authorList>
    </citation>
    <scope>NUCLEOTIDE SEQUENCE [LARGE SCALE GENOMIC DNA]</scope>
    <source>
        <tissue evidence="1">Whole body</tissue>
    </source>
</reference>
<dbReference type="EMBL" id="NEVH01008221">
    <property type="protein sequence ID" value="PNF34413.1"/>
    <property type="molecule type" value="Genomic_DNA"/>
</dbReference>
<protein>
    <submittedName>
        <fullName evidence="1">Uncharacterized protein</fullName>
    </submittedName>
</protein>
<dbReference type="InParanoid" id="A0A2J7R0P8"/>
<sequence>MASNRLQEQCWRKKDNHCNKNAYKFVTLREPSMNSTHAFHSVILNDKNKKYHELIV</sequence>
<dbReference type="AlphaFoldDB" id="A0A2J7R0P8"/>
<organism evidence="1 2">
    <name type="scientific">Cryptotermes secundus</name>
    <dbReference type="NCBI Taxonomy" id="105785"/>
    <lineage>
        <taxon>Eukaryota</taxon>
        <taxon>Metazoa</taxon>
        <taxon>Ecdysozoa</taxon>
        <taxon>Arthropoda</taxon>
        <taxon>Hexapoda</taxon>
        <taxon>Insecta</taxon>
        <taxon>Pterygota</taxon>
        <taxon>Neoptera</taxon>
        <taxon>Polyneoptera</taxon>
        <taxon>Dictyoptera</taxon>
        <taxon>Blattodea</taxon>
        <taxon>Blattoidea</taxon>
        <taxon>Termitoidae</taxon>
        <taxon>Kalotermitidae</taxon>
        <taxon>Cryptotermitinae</taxon>
        <taxon>Cryptotermes</taxon>
    </lineage>
</organism>
<accession>A0A2J7R0P8</accession>
<gene>
    <name evidence="1" type="ORF">B7P43_G13945</name>
</gene>
<name>A0A2J7R0P8_9NEOP</name>
<evidence type="ECO:0000313" key="1">
    <source>
        <dbReference type="EMBL" id="PNF34413.1"/>
    </source>
</evidence>